<sequence>MSIVDTLIESQASGRGSLGLTAVVGVWAGERQRGQGERELHMGTRQGGGDSMSRGTGRSKERVGKIDARSGNLEKLSSAVVLYQLWRGFQLLDAFLCCPYLHIEHSAIWLATIFLGCSFSSIGENTNSTYWKSEDDAGGMAGLAGDVDSHPYVCFTINLI</sequence>
<organism evidence="2 3">
    <name type="scientific">Protea cynaroides</name>
    <dbReference type="NCBI Taxonomy" id="273540"/>
    <lineage>
        <taxon>Eukaryota</taxon>
        <taxon>Viridiplantae</taxon>
        <taxon>Streptophyta</taxon>
        <taxon>Embryophyta</taxon>
        <taxon>Tracheophyta</taxon>
        <taxon>Spermatophyta</taxon>
        <taxon>Magnoliopsida</taxon>
        <taxon>Proteales</taxon>
        <taxon>Proteaceae</taxon>
        <taxon>Protea</taxon>
    </lineage>
</organism>
<evidence type="ECO:0000313" key="3">
    <source>
        <dbReference type="Proteomes" id="UP001141806"/>
    </source>
</evidence>
<evidence type="ECO:0000313" key="2">
    <source>
        <dbReference type="EMBL" id="KAJ4973826.1"/>
    </source>
</evidence>
<reference evidence="2" key="1">
    <citation type="journal article" date="2023" name="Plant J.">
        <title>The genome of the king protea, Protea cynaroides.</title>
        <authorList>
            <person name="Chang J."/>
            <person name="Duong T.A."/>
            <person name="Schoeman C."/>
            <person name="Ma X."/>
            <person name="Roodt D."/>
            <person name="Barker N."/>
            <person name="Li Z."/>
            <person name="Van de Peer Y."/>
            <person name="Mizrachi E."/>
        </authorList>
    </citation>
    <scope>NUCLEOTIDE SEQUENCE</scope>
    <source>
        <tissue evidence="2">Young leaves</tissue>
    </source>
</reference>
<keyword evidence="3" id="KW-1185">Reference proteome</keyword>
<dbReference type="AlphaFoldDB" id="A0A9Q0KNL4"/>
<evidence type="ECO:0000256" key="1">
    <source>
        <dbReference type="SAM" id="MobiDB-lite"/>
    </source>
</evidence>
<dbReference type="Proteomes" id="UP001141806">
    <property type="component" value="Unassembled WGS sequence"/>
</dbReference>
<accession>A0A9Q0KNL4</accession>
<proteinExistence type="predicted"/>
<protein>
    <submittedName>
        <fullName evidence="2">Uncharacterized protein</fullName>
    </submittedName>
</protein>
<dbReference type="EMBL" id="JAMYWD010000004">
    <property type="protein sequence ID" value="KAJ4973826.1"/>
    <property type="molecule type" value="Genomic_DNA"/>
</dbReference>
<comment type="caution">
    <text evidence="2">The sequence shown here is derived from an EMBL/GenBank/DDBJ whole genome shotgun (WGS) entry which is preliminary data.</text>
</comment>
<gene>
    <name evidence="2" type="ORF">NE237_007000</name>
</gene>
<name>A0A9Q0KNL4_9MAGN</name>
<feature type="region of interest" description="Disordered" evidence="1">
    <location>
        <begin position="34"/>
        <end position="64"/>
    </location>
</feature>